<evidence type="ECO:0000259" key="1">
    <source>
        <dbReference type="Pfam" id="PF19834"/>
    </source>
</evidence>
<organism evidence="2 3">
    <name type="scientific">Marinomonas primoryensis</name>
    <dbReference type="NCBI Taxonomy" id="178399"/>
    <lineage>
        <taxon>Bacteria</taxon>
        <taxon>Pseudomonadati</taxon>
        <taxon>Pseudomonadota</taxon>
        <taxon>Gammaproteobacteria</taxon>
        <taxon>Oceanospirillales</taxon>
        <taxon>Oceanospirillaceae</taxon>
        <taxon>Marinomonas</taxon>
    </lineage>
</organism>
<protein>
    <recommendedName>
        <fullName evidence="1">DUF6314 domain-containing protein</fullName>
    </recommendedName>
</protein>
<dbReference type="RefSeq" id="WP_112136111.1">
    <property type="nucleotide sequence ID" value="NZ_CP016181.1"/>
</dbReference>
<dbReference type="Proteomes" id="UP000249898">
    <property type="component" value="Chromosome"/>
</dbReference>
<dbReference type="EMBL" id="CP016181">
    <property type="protein sequence ID" value="AWX99400.1"/>
    <property type="molecule type" value="Genomic_DNA"/>
</dbReference>
<dbReference type="OrthoDB" id="21379at2"/>
<accession>A0A2Z4PP54</accession>
<feature type="domain" description="DUF6314" evidence="1">
    <location>
        <begin position="13"/>
        <end position="145"/>
    </location>
</feature>
<dbReference type="InterPro" id="IPR045632">
    <property type="entry name" value="DUF6314"/>
</dbReference>
<evidence type="ECO:0000313" key="3">
    <source>
        <dbReference type="Proteomes" id="UP000249898"/>
    </source>
</evidence>
<name>A0A2Z4PP54_9GAMM</name>
<evidence type="ECO:0000313" key="2">
    <source>
        <dbReference type="EMBL" id="AWX99400.1"/>
    </source>
</evidence>
<dbReference type="Pfam" id="PF19834">
    <property type="entry name" value="DUF6314"/>
    <property type="match status" value="1"/>
</dbReference>
<proteinExistence type="predicted"/>
<dbReference type="AlphaFoldDB" id="A0A2Z4PP54"/>
<gene>
    <name evidence="2" type="ORF">A8139_04815</name>
</gene>
<reference evidence="2 3" key="1">
    <citation type="submission" date="2016-06" db="EMBL/GenBank/DDBJ databases">
        <title>The sequenced genome of the ice-adhering bacterium Marinomonas primoryensis, from Antarctica.</title>
        <authorList>
            <person name="Graham L."/>
            <person name="Vance T.D.R."/>
            <person name="Davies P.L."/>
        </authorList>
    </citation>
    <scope>NUCLEOTIDE SEQUENCE [LARGE SCALE GENOMIC DNA]</scope>
    <source>
        <strain evidence="2 3">AceL</strain>
    </source>
</reference>
<sequence length="146" mass="16836">MYAIEAKAVLSYFLGDWKMHRVISDFGEITGRATFRLNGESDQHLDYKEAVMLPRLGEQKANAFREYEYRMTNAGFDIFFSDGATKGQLFLSFAFAQASILTSHHLCIQDHYDAEFVFLSDDEFELSFTVIGPKKDYSIQTRFIRA</sequence>